<dbReference type="Pfam" id="PF13185">
    <property type="entry name" value="GAF_2"/>
    <property type="match status" value="1"/>
</dbReference>
<dbReference type="InterPro" id="IPR035965">
    <property type="entry name" value="PAS-like_dom_sf"/>
</dbReference>
<evidence type="ECO:0000256" key="2">
    <source>
        <dbReference type="SAM" id="Coils"/>
    </source>
</evidence>
<dbReference type="SUPFAM" id="SSF55785">
    <property type="entry name" value="PYP-like sensor domain (PAS domain)"/>
    <property type="match status" value="1"/>
</dbReference>
<dbReference type="Gene3D" id="3.30.450.20">
    <property type="entry name" value="PAS domain"/>
    <property type="match status" value="1"/>
</dbReference>
<name>A0A7W5VI10_9ACTN</name>
<evidence type="ECO:0000259" key="3">
    <source>
        <dbReference type="PROSITE" id="PS50112"/>
    </source>
</evidence>
<dbReference type="Pfam" id="PF07228">
    <property type="entry name" value="SpoIIE"/>
    <property type="match status" value="1"/>
</dbReference>
<keyword evidence="5" id="KW-1185">Reference proteome</keyword>
<protein>
    <submittedName>
        <fullName evidence="4">PAS domain S-box-containing protein</fullName>
    </submittedName>
</protein>
<dbReference type="SMART" id="SM00091">
    <property type="entry name" value="PAS"/>
    <property type="match status" value="1"/>
</dbReference>
<dbReference type="InterPro" id="IPR013656">
    <property type="entry name" value="PAS_4"/>
</dbReference>
<reference evidence="4 5" key="1">
    <citation type="submission" date="2020-08" db="EMBL/GenBank/DDBJ databases">
        <title>Sequencing the genomes of 1000 actinobacteria strains.</title>
        <authorList>
            <person name="Klenk H.-P."/>
        </authorList>
    </citation>
    <scope>NUCLEOTIDE SEQUENCE [LARGE SCALE GENOMIC DNA]</scope>
    <source>
        <strain evidence="4 5">DSM 44320</strain>
    </source>
</reference>
<dbReference type="SUPFAM" id="SSF55781">
    <property type="entry name" value="GAF domain-like"/>
    <property type="match status" value="1"/>
</dbReference>
<evidence type="ECO:0000256" key="1">
    <source>
        <dbReference type="ARBA" id="ARBA00022801"/>
    </source>
</evidence>
<feature type="coiled-coil region" evidence="2">
    <location>
        <begin position="7"/>
        <end position="59"/>
    </location>
</feature>
<evidence type="ECO:0000313" key="5">
    <source>
        <dbReference type="Proteomes" id="UP000579945"/>
    </source>
</evidence>
<sequence length="618" mass="65650">MTEPIGLTALEHALDDLIERVSSLRAARTAYPGELAQTLDAALAELDTAIDLLAAAKAELSRGQRRQGGKQGGGSQRELKLLRQVFRMFPVPVIVLDGGGVIRRINSETSRLLGSPDGFLVGRSFPLLVDVPRRAAFRSHLTRVLQTGQNAAFETRLTHQGRTHVAQLSLTRLTMPGEAQHMVAAVVLPMQVQLPEPGSSRPELSDASLLMMAAKRQELLSRMAALLLDEESLRRPVALPRTARLLAGEWADWVIGDVVRDGLPRRSVVVGPKDQPIGELVRLVERADPAAGPVVAQVLDQGSGVVHEMVEDESLLGSSLEGPLLTAMGAGSLVCVPIGAEGSIRGALTLVRSHDRPPYTLADLGLLQEIGAHLGLALSAQDRFHDRSQAAEALTASVVPRALPNIPGFEAAAIYHQGASVGAEFYDVFPVKGGWGFSLGGAVGSGEEAASVSAMVRGGLRVLSVWEDDPDQAMRKVNEALVAQRSGMFVMAVAGYVRGRRIRLSSAGHHPAALVQQDGSVRFASGGGVPLGIADGAETAVEEIELAPGQTLVFYSEGLISSRGEHGEPYGEERLADVLARSVEQTPATVVKTIEEDRHGFAGGRIWDEIVVLALKVA</sequence>
<dbReference type="InterPro" id="IPR003018">
    <property type="entry name" value="GAF"/>
</dbReference>
<comment type="caution">
    <text evidence="4">The sequence shown here is derived from an EMBL/GenBank/DDBJ whole genome shotgun (WGS) entry which is preliminary data.</text>
</comment>
<dbReference type="CDD" id="cd00130">
    <property type="entry name" value="PAS"/>
    <property type="match status" value="1"/>
</dbReference>
<dbReference type="GO" id="GO:0016791">
    <property type="term" value="F:phosphatase activity"/>
    <property type="evidence" value="ECO:0007669"/>
    <property type="project" value="TreeGrafter"/>
</dbReference>
<accession>A0A7W5VI10</accession>
<dbReference type="Gene3D" id="3.60.40.10">
    <property type="entry name" value="PPM-type phosphatase domain"/>
    <property type="match status" value="1"/>
</dbReference>
<gene>
    <name evidence="4" type="ORF">FHR33_008310</name>
</gene>
<keyword evidence="2" id="KW-0175">Coiled coil</keyword>
<dbReference type="AlphaFoldDB" id="A0A7W5VI10"/>
<dbReference type="GeneID" id="95394488"/>
<keyword evidence="1" id="KW-0378">Hydrolase</keyword>
<dbReference type="PANTHER" id="PTHR43156:SF2">
    <property type="entry name" value="STAGE II SPORULATION PROTEIN E"/>
    <property type="match status" value="1"/>
</dbReference>
<dbReference type="RefSeq" id="WP_312895964.1">
    <property type="nucleotide sequence ID" value="NZ_BAAAXX010000133.1"/>
</dbReference>
<dbReference type="InterPro" id="IPR036457">
    <property type="entry name" value="PPM-type-like_dom_sf"/>
</dbReference>
<evidence type="ECO:0000313" key="4">
    <source>
        <dbReference type="EMBL" id="MBB3732450.1"/>
    </source>
</evidence>
<dbReference type="InterPro" id="IPR029016">
    <property type="entry name" value="GAF-like_dom_sf"/>
</dbReference>
<dbReference type="InterPro" id="IPR000014">
    <property type="entry name" value="PAS"/>
</dbReference>
<dbReference type="PROSITE" id="PS50112">
    <property type="entry name" value="PAS"/>
    <property type="match status" value="1"/>
</dbReference>
<proteinExistence type="predicted"/>
<dbReference type="Pfam" id="PF08448">
    <property type="entry name" value="PAS_4"/>
    <property type="match status" value="1"/>
</dbReference>
<feature type="domain" description="PAS" evidence="3">
    <location>
        <begin position="78"/>
        <end position="148"/>
    </location>
</feature>
<dbReference type="Gene3D" id="3.30.450.40">
    <property type="match status" value="1"/>
</dbReference>
<dbReference type="SMART" id="SM00331">
    <property type="entry name" value="PP2C_SIG"/>
    <property type="match status" value="1"/>
</dbReference>
<dbReference type="InterPro" id="IPR052016">
    <property type="entry name" value="Bact_Sigma-Reg"/>
</dbReference>
<dbReference type="InterPro" id="IPR001932">
    <property type="entry name" value="PPM-type_phosphatase-like_dom"/>
</dbReference>
<dbReference type="PANTHER" id="PTHR43156">
    <property type="entry name" value="STAGE II SPORULATION PROTEIN E-RELATED"/>
    <property type="match status" value="1"/>
</dbReference>
<dbReference type="NCBIfam" id="TIGR00229">
    <property type="entry name" value="sensory_box"/>
    <property type="match status" value="1"/>
</dbReference>
<dbReference type="Proteomes" id="UP000579945">
    <property type="component" value="Unassembled WGS sequence"/>
</dbReference>
<organism evidence="4 5">
    <name type="scientific">Nonomuraea dietziae</name>
    <dbReference type="NCBI Taxonomy" id="65515"/>
    <lineage>
        <taxon>Bacteria</taxon>
        <taxon>Bacillati</taxon>
        <taxon>Actinomycetota</taxon>
        <taxon>Actinomycetes</taxon>
        <taxon>Streptosporangiales</taxon>
        <taxon>Streptosporangiaceae</taxon>
        <taxon>Nonomuraea</taxon>
    </lineage>
</organism>
<dbReference type="EMBL" id="JACIBV010000001">
    <property type="protein sequence ID" value="MBB3732450.1"/>
    <property type="molecule type" value="Genomic_DNA"/>
</dbReference>